<organism evidence="2 3">
    <name type="scientific">Cricetulus griseus</name>
    <name type="common">Chinese hamster</name>
    <name type="synonym">Cricetulus barabensis griseus</name>
    <dbReference type="NCBI Taxonomy" id="10029"/>
    <lineage>
        <taxon>Eukaryota</taxon>
        <taxon>Metazoa</taxon>
        <taxon>Chordata</taxon>
        <taxon>Craniata</taxon>
        <taxon>Vertebrata</taxon>
        <taxon>Euteleostomi</taxon>
        <taxon>Mammalia</taxon>
        <taxon>Eutheria</taxon>
        <taxon>Euarchontoglires</taxon>
        <taxon>Glires</taxon>
        <taxon>Rodentia</taxon>
        <taxon>Myomorpha</taxon>
        <taxon>Muroidea</taxon>
        <taxon>Cricetidae</taxon>
        <taxon>Cricetinae</taxon>
        <taxon>Cricetulus</taxon>
    </lineage>
</organism>
<protein>
    <submittedName>
        <fullName evidence="2">Uncharacterized protein</fullName>
    </submittedName>
</protein>
<evidence type="ECO:0000313" key="3">
    <source>
        <dbReference type="Proteomes" id="UP000001075"/>
    </source>
</evidence>
<feature type="compositionally biased region" description="Polar residues" evidence="1">
    <location>
        <begin position="44"/>
        <end position="59"/>
    </location>
</feature>
<name>G3GVM8_CRIGR</name>
<gene>
    <name evidence="2" type="ORF">I79_001772</name>
</gene>
<dbReference type="EMBL" id="JH000041">
    <property type="protein sequence ID" value="EGV96896.1"/>
    <property type="molecule type" value="Genomic_DNA"/>
</dbReference>
<feature type="region of interest" description="Disordered" evidence="1">
    <location>
        <begin position="24"/>
        <end position="59"/>
    </location>
</feature>
<dbReference type="AlphaFoldDB" id="G3GVM8"/>
<dbReference type="InParanoid" id="G3GVM8"/>
<sequence length="93" mass="10487">MICSLSHQSVQHKLLEGTQFIVQKEKGSQGADGSEAGQRYPPLDTSSRDLQFPQPLSNVHRSQRRTLTFPQILGMKPRASHTLDKHFTISYIP</sequence>
<dbReference type="Proteomes" id="UP000001075">
    <property type="component" value="Unassembled WGS sequence"/>
</dbReference>
<proteinExistence type="predicted"/>
<evidence type="ECO:0000313" key="2">
    <source>
        <dbReference type="EMBL" id="EGV96896.1"/>
    </source>
</evidence>
<evidence type="ECO:0000256" key="1">
    <source>
        <dbReference type="SAM" id="MobiDB-lite"/>
    </source>
</evidence>
<reference evidence="3" key="1">
    <citation type="journal article" date="2011" name="Nat. Biotechnol.">
        <title>The genomic sequence of the Chinese hamster ovary (CHO)-K1 cell line.</title>
        <authorList>
            <person name="Xu X."/>
            <person name="Nagarajan H."/>
            <person name="Lewis N.E."/>
            <person name="Pan S."/>
            <person name="Cai Z."/>
            <person name="Liu X."/>
            <person name="Chen W."/>
            <person name="Xie M."/>
            <person name="Wang W."/>
            <person name="Hammond S."/>
            <person name="Andersen M.R."/>
            <person name="Neff N."/>
            <person name="Passarelli B."/>
            <person name="Koh W."/>
            <person name="Fan H.C."/>
            <person name="Wang J."/>
            <person name="Gui Y."/>
            <person name="Lee K.H."/>
            <person name="Betenbaugh M.J."/>
            <person name="Quake S.R."/>
            <person name="Famili I."/>
            <person name="Palsson B.O."/>
            <person name="Wang J."/>
        </authorList>
    </citation>
    <scope>NUCLEOTIDE SEQUENCE [LARGE SCALE GENOMIC DNA]</scope>
    <source>
        <strain evidence="3">CHO K1 cell line</strain>
    </source>
</reference>
<accession>G3GVM8</accession>